<dbReference type="EMBL" id="FNED01000018">
    <property type="protein sequence ID" value="SDJ44709.1"/>
    <property type="molecule type" value="Genomic_DNA"/>
</dbReference>
<evidence type="ECO:0000313" key="2">
    <source>
        <dbReference type="Proteomes" id="UP000182836"/>
    </source>
</evidence>
<dbReference type="RefSeq" id="WP_052811670.1">
    <property type="nucleotide sequence ID" value="NZ_BJOA01000249.1"/>
</dbReference>
<organism evidence="1 2">
    <name type="scientific">Aneurinibacillus migulanus</name>
    <name type="common">Bacillus migulanus</name>
    <dbReference type="NCBI Taxonomy" id="47500"/>
    <lineage>
        <taxon>Bacteria</taxon>
        <taxon>Bacillati</taxon>
        <taxon>Bacillota</taxon>
        <taxon>Bacilli</taxon>
        <taxon>Bacillales</taxon>
        <taxon>Paenibacillaceae</taxon>
        <taxon>Aneurinibacillus group</taxon>
        <taxon>Aneurinibacillus</taxon>
    </lineage>
</organism>
<reference evidence="1 2" key="1">
    <citation type="submission" date="2016-10" db="EMBL/GenBank/DDBJ databases">
        <authorList>
            <person name="de Groot N.N."/>
        </authorList>
    </citation>
    <scope>NUCLEOTIDE SEQUENCE [LARGE SCALE GENOMIC DNA]</scope>
    <source>
        <strain evidence="1 2">DSM 2895</strain>
    </source>
</reference>
<accession>A0A1G8TT73</accession>
<name>A0A1G8TT73_ANEMI</name>
<dbReference type="AlphaFoldDB" id="A0A1G8TT73"/>
<sequence>MDSGFISNESRVVYETLNIIKRFTSDGILRSADSKAEAKEFKNGFPSSWFNEWEKAGFHLIDSWNKIIRLIFHTKDGVVVYGLFLGLLQWMTKKENVLITS</sequence>
<protein>
    <submittedName>
        <fullName evidence="1">Uncharacterized protein</fullName>
    </submittedName>
</protein>
<dbReference type="Proteomes" id="UP000182836">
    <property type="component" value="Unassembled WGS sequence"/>
</dbReference>
<proteinExistence type="predicted"/>
<evidence type="ECO:0000313" key="1">
    <source>
        <dbReference type="EMBL" id="SDJ44709.1"/>
    </source>
</evidence>
<gene>
    <name evidence="1" type="ORF">SAMN04487909_1188</name>
</gene>